<dbReference type="Proteomes" id="UP001232992">
    <property type="component" value="Unassembled WGS sequence"/>
</dbReference>
<dbReference type="RefSeq" id="WP_283759791.1">
    <property type="nucleotide sequence ID" value="NZ_JAQOSQ010000027.1"/>
</dbReference>
<comment type="caution">
    <text evidence="1">The sequence shown here is derived from an EMBL/GenBank/DDBJ whole genome shotgun (WGS) entry which is preliminary data.</text>
</comment>
<organism evidence="1 2">
    <name type="scientific">Roseofilum casamattae BLCC-M143</name>
    <dbReference type="NCBI Taxonomy" id="3022442"/>
    <lineage>
        <taxon>Bacteria</taxon>
        <taxon>Bacillati</taxon>
        <taxon>Cyanobacteriota</taxon>
        <taxon>Cyanophyceae</taxon>
        <taxon>Desertifilales</taxon>
        <taxon>Desertifilaceae</taxon>
        <taxon>Roseofilum</taxon>
        <taxon>Roseofilum casamattae</taxon>
    </lineage>
</organism>
<keyword evidence="2" id="KW-1185">Reference proteome</keyword>
<evidence type="ECO:0000313" key="2">
    <source>
        <dbReference type="Proteomes" id="UP001232992"/>
    </source>
</evidence>
<gene>
    <name evidence="1" type="ORF">PMH09_18295</name>
</gene>
<dbReference type="EMBL" id="JAQOSQ010000027">
    <property type="protein sequence ID" value="MDJ1185142.1"/>
    <property type="molecule type" value="Genomic_DNA"/>
</dbReference>
<proteinExistence type="predicted"/>
<accession>A0ABT7C115</accession>
<name>A0ABT7C115_9CYAN</name>
<protein>
    <submittedName>
        <fullName evidence="1">Uncharacterized protein</fullName>
    </submittedName>
</protein>
<evidence type="ECO:0000313" key="1">
    <source>
        <dbReference type="EMBL" id="MDJ1185142.1"/>
    </source>
</evidence>
<sequence>MHQHFIEILEQWKKPYIWVGGDRQHRLLQATEAIAPLLNFPAF</sequence>
<reference evidence="1 2" key="1">
    <citation type="submission" date="2023-01" db="EMBL/GenBank/DDBJ databases">
        <title>Novel diversity within Roseofilum (Cyanobacteria; Desertifilaceae) from marine benthic mats with descriptions of four novel species.</title>
        <authorList>
            <person name="Wang Y."/>
            <person name="Berthold D.E."/>
            <person name="Hu J."/>
            <person name="Lefler F.W."/>
            <person name="Laughinghouse H.D. IV."/>
        </authorList>
    </citation>
    <scope>NUCLEOTIDE SEQUENCE [LARGE SCALE GENOMIC DNA]</scope>
    <source>
        <strain evidence="1 2">BLCC-M143</strain>
    </source>
</reference>